<dbReference type="Proteomes" id="UP000242687">
    <property type="component" value="Unassembled WGS sequence"/>
</dbReference>
<organism evidence="2 3">
    <name type="scientific">Mucilaginibacter auburnensis</name>
    <dbReference type="NCBI Taxonomy" id="1457233"/>
    <lineage>
        <taxon>Bacteria</taxon>
        <taxon>Pseudomonadati</taxon>
        <taxon>Bacteroidota</taxon>
        <taxon>Sphingobacteriia</taxon>
        <taxon>Sphingobacteriales</taxon>
        <taxon>Sphingobacteriaceae</taxon>
        <taxon>Mucilaginibacter</taxon>
    </lineage>
</organism>
<evidence type="ECO:0008006" key="4">
    <source>
        <dbReference type="Google" id="ProtNLM"/>
    </source>
</evidence>
<dbReference type="EMBL" id="PGFJ01000002">
    <property type="protein sequence ID" value="PJJ80430.1"/>
    <property type="molecule type" value="Genomic_DNA"/>
</dbReference>
<keyword evidence="3" id="KW-1185">Reference proteome</keyword>
<evidence type="ECO:0000256" key="1">
    <source>
        <dbReference type="SAM" id="SignalP"/>
    </source>
</evidence>
<feature type="chain" id="PRO_5014174746" description="Lipocalin-like protein" evidence="1">
    <location>
        <begin position="31"/>
        <end position="116"/>
    </location>
</feature>
<protein>
    <recommendedName>
        <fullName evidence="4">Lipocalin-like protein</fullName>
    </recommendedName>
</protein>
<reference evidence="2 3" key="1">
    <citation type="submission" date="2017-11" db="EMBL/GenBank/DDBJ databases">
        <title>Genomic Encyclopedia of Archaeal and Bacterial Type Strains, Phase II (KMG-II): From Individual Species to Whole Genera.</title>
        <authorList>
            <person name="Goeker M."/>
        </authorList>
    </citation>
    <scope>NUCLEOTIDE SEQUENCE [LARGE SCALE GENOMIC DNA]</scope>
    <source>
        <strain evidence="2 3">DSM 28175</strain>
    </source>
</reference>
<accession>A0A2H9VQ69</accession>
<proteinExistence type="predicted"/>
<dbReference type="PROSITE" id="PS51257">
    <property type="entry name" value="PROKAR_LIPOPROTEIN"/>
    <property type="match status" value="1"/>
</dbReference>
<comment type="caution">
    <text evidence="2">The sequence shown here is derived from an EMBL/GenBank/DDBJ whole genome shotgun (WGS) entry which is preliminary data.</text>
</comment>
<evidence type="ECO:0000313" key="3">
    <source>
        <dbReference type="Proteomes" id="UP000242687"/>
    </source>
</evidence>
<sequence length="116" mass="13186">MRALNVYTFMKKIALITVHFLTAAALVAVACTDHPVNRLKGNWIAEDGIHELKITDKTFAIDAEAQINEDYFVKDDTIFTSFEGNQPYSKYTITKIDDQSLTLLDPDSVTINFRRK</sequence>
<name>A0A2H9VQ69_9SPHI</name>
<feature type="signal peptide" evidence="1">
    <location>
        <begin position="1"/>
        <end position="30"/>
    </location>
</feature>
<keyword evidence="1" id="KW-0732">Signal</keyword>
<dbReference type="AlphaFoldDB" id="A0A2H9VQ69"/>
<gene>
    <name evidence="2" type="ORF">CLV57_3581</name>
</gene>
<evidence type="ECO:0000313" key="2">
    <source>
        <dbReference type="EMBL" id="PJJ80430.1"/>
    </source>
</evidence>